<evidence type="ECO:0000313" key="1">
    <source>
        <dbReference type="EMBL" id="KAA5532146.1"/>
    </source>
</evidence>
<accession>A0A5M6CAF0</accession>
<organism evidence="1 2">
    <name type="scientific">Taibaiella lutea</name>
    <dbReference type="NCBI Taxonomy" id="2608001"/>
    <lineage>
        <taxon>Bacteria</taxon>
        <taxon>Pseudomonadati</taxon>
        <taxon>Bacteroidota</taxon>
        <taxon>Chitinophagia</taxon>
        <taxon>Chitinophagales</taxon>
        <taxon>Chitinophagaceae</taxon>
        <taxon>Taibaiella</taxon>
    </lineage>
</organism>
<evidence type="ECO:0000313" key="2">
    <source>
        <dbReference type="Proteomes" id="UP000323632"/>
    </source>
</evidence>
<sequence length="78" mass="8945">MTETKFPDLPTEDLLQRLNISKVSGNKSHYNTYTVNLGESTFTIRKKNDLMWVDSGIVEQHGDDMLDYIGCYIDNNSI</sequence>
<dbReference type="RefSeq" id="WP_150033648.1">
    <property type="nucleotide sequence ID" value="NZ_VWSH01000004.1"/>
</dbReference>
<protein>
    <submittedName>
        <fullName evidence="1">Uncharacterized protein</fullName>
    </submittedName>
</protein>
<dbReference type="Proteomes" id="UP000323632">
    <property type="component" value="Unassembled WGS sequence"/>
</dbReference>
<gene>
    <name evidence="1" type="ORF">F0919_15205</name>
</gene>
<keyword evidence="2" id="KW-1185">Reference proteome</keyword>
<comment type="caution">
    <text evidence="1">The sequence shown here is derived from an EMBL/GenBank/DDBJ whole genome shotgun (WGS) entry which is preliminary data.</text>
</comment>
<dbReference type="EMBL" id="VWSH01000004">
    <property type="protein sequence ID" value="KAA5532146.1"/>
    <property type="molecule type" value="Genomic_DNA"/>
</dbReference>
<reference evidence="1 2" key="1">
    <citation type="submission" date="2019-09" db="EMBL/GenBank/DDBJ databases">
        <title>Genome sequence and assembly of Taibaiella sp.</title>
        <authorList>
            <person name="Chhetri G."/>
        </authorList>
    </citation>
    <scope>NUCLEOTIDE SEQUENCE [LARGE SCALE GENOMIC DNA]</scope>
    <source>
        <strain evidence="1 2">KVB11</strain>
    </source>
</reference>
<name>A0A5M6CAF0_9BACT</name>
<dbReference type="AlphaFoldDB" id="A0A5M6CAF0"/>
<proteinExistence type="predicted"/>